<comment type="caution">
    <text evidence="5">The sequence shown here is derived from an EMBL/GenBank/DDBJ whole genome shotgun (WGS) entry which is preliminary data.</text>
</comment>
<dbReference type="SUPFAM" id="SSF54189">
    <property type="entry name" value="Ribosomal proteins S24e, L23 and L15e"/>
    <property type="match status" value="1"/>
</dbReference>
<keyword evidence="2 5" id="KW-0689">Ribosomal protein</keyword>
<dbReference type="Gene3D" id="3.40.1120.10">
    <property type="entry name" value="Ribosomal protein l15e"/>
    <property type="match status" value="1"/>
</dbReference>
<dbReference type="Pfam" id="PF00827">
    <property type="entry name" value="Ribosomal_L15e"/>
    <property type="match status" value="1"/>
</dbReference>
<accession>A0A7J3VT84</accession>
<evidence type="ECO:0000256" key="2">
    <source>
        <dbReference type="ARBA" id="ARBA00022980"/>
    </source>
</evidence>
<reference evidence="5" key="1">
    <citation type="journal article" date="2020" name="mSystems">
        <title>Genome- and Community-Level Interaction Insights into Carbon Utilization and Element Cycling Functions of Hydrothermarchaeota in Hydrothermal Sediment.</title>
        <authorList>
            <person name="Zhou Z."/>
            <person name="Liu Y."/>
            <person name="Xu W."/>
            <person name="Pan J."/>
            <person name="Luo Z.H."/>
            <person name="Li M."/>
        </authorList>
    </citation>
    <scope>NUCLEOTIDE SEQUENCE [LARGE SCALE GENOMIC DNA]</scope>
    <source>
        <strain evidence="5">SpSt-1074</strain>
    </source>
</reference>
<dbReference type="PANTHER" id="PTHR11847:SF4">
    <property type="entry name" value="LARGE RIBOSOMAL SUBUNIT PROTEIN EL15"/>
    <property type="match status" value="1"/>
</dbReference>
<dbReference type="PROSITE" id="PS01194">
    <property type="entry name" value="RIBOSOMAL_L15E"/>
    <property type="match status" value="1"/>
</dbReference>
<name>A0A7J3VT84_CALS0</name>
<comment type="similarity">
    <text evidence="1">Belongs to the eukaryotic ribosomal protein eL15 family.</text>
</comment>
<dbReference type="InterPro" id="IPR012678">
    <property type="entry name" value="Ribosomal_uL23/eL15/eS24_sf"/>
</dbReference>
<dbReference type="PANTHER" id="PTHR11847">
    <property type="entry name" value="RIBOSOMAL PROTEIN L15"/>
    <property type="match status" value="1"/>
</dbReference>
<dbReference type="GO" id="GO:0003723">
    <property type="term" value="F:RNA binding"/>
    <property type="evidence" value="ECO:0007669"/>
    <property type="project" value="TreeGrafter"/>
</dbReference>
<dbReference type="InterPro" id="IPR024794">
    <property type="entry name" value="Rbsml_eL15_core_dom_sf"/>
</dbReference>
<gene>
    <name evidence="5" type="ORF">ENM31_03350</name>
</gene>
<evidence type="ECO:0000256" key="1">
    <source>
        <dbReference type="ARBA" id="ARBA00006857"/>
    </source>
</evidence>
<dbReference type="GO" id="GO:0003735">
    <property type="term" value="F:structural constituent of ribosome"/>
    <property type="evidence" value="ECO:0007669"/>
    <property type="project" value="InterPro"/>
</dbReference>
<organism evidence="5">
    <name type="scientific">Caldiarchaeum subterraneum</name>
    <dbReference type="NCBI Taxonomy" id="311458"/>
    <lineage>
        <taxon>Archaea</taxon>
        <taxon>Nitrososphaerota</taxon>
        <taxon>Candidatus Caldarchaeales</taxon>
        <taxon>Candidatus Caldarchaeaceae</taxon>
        <taxon>Candidatus Caldarchaeum</taxon>
    </lineage>
</organism>
<evidence type="ECO:0000313" key="5">
    <source>
        <dbReference type="EMBL" id="HHM44317.1"/>
    </source>
</evidence>
<dbReference type="AlphaFoldDB" id="A0A7J3VT84"/>
<evidence type="ECO:0000256" key="4">
    <source>
        <dbReference type="ARBA" id="ARBA00035535"/>
    </source>
</evidence>
<dbReference type="EMBL" id="DRXH01000115">
    <property type="protein sequence ID" value="HHM44317.1"/>
    <property type="molecule type" value="Genomic_DNA"/>
</dbReference>
<keyword evidence="3" id="KW-0687">Ribonucleoprotein</keyword>
<dbReference type="GO" id="GO:0022625">
    <property type="term" value="C:cytosolic large ribosomal subunit"/>
    <property type="evidence" value="ECO:0007669"/>
    <property type="project" value="TreeGrafter"/>
</dbReference>
<evidence type="ECO:0000256" key="3">
    <source>
        <dbReference type="ARBA" id="ARBA00023274"/>
    </source>
</evidence>
<protein>
    <recommendedName>
        <fullName evidence="4">50S ribosomal protein L15e</fullName>
    </recommendedName>
</protein>
<dbReference type="InterPro" id="IPR000439">
    <property type="entry name" value="Ribosomal_eL15"/>
</dbReference>
<sequence>MINKAWRERPATLVSSIRSRMVSWRKEKSVVRVDKPLRIDRARSLGYHAKPGYVVLRVRVRRGGFSKPRPRAGRRPKAIGVVRHKVNLSLEEEAVRRGLKKYPNLKPLGAYLLAADSLYKWFEVVAVDPHHPAVKLNK</sequence>
<dbReference type="SMART" id="SM01384">
    <property type="entry name" value="Ribosomal_L15e"/>
    <property type="match status" value="1"/>
</dbReference>
<dbReference type="GO" id="GO:0002181">
    <property type="term" value="P:cytoplasmic translation"/>
    <property type="evidence" value="ECO:0007669"/>
    <property type="project" value="TreeGrafter"/>
</dbReference>
<proteinExistence type="inferred from homology"/>
<dbReference type="InterPro" id="IPR020925">
    <property type="entry name" value="Ribosomal_eL15_CS"/>
</dbReference>